<dbReference type="AlphaFoldDB" id="A0A9Q9LV27"/>
<name>A0A9Q9LV27_9RHOB</name>
<dbReference type="Gene3D" id="1.10.760.10">
    <property type="entry name" value="Cytochrome c-like domain"/>
    <property type="match status" value="1"/>
</dbReference>
<accession>A0A9Q9LV27</accession>
<organism evidence="6 7">
    <name type="scientific">Aliiroseovarius crassostreae</name>
    <dbReference type="NCBI Taxonomy" id="154981"/>
    <lineage>
        <taxon>Bacteria</taxon>
        <taxon>Pseudomonadati</taxon>
        <taxon>Pseudomonadota</taxon>
        <taxon>Alphaproteobacteria</taxon>
        <taxon>Rhodobacterales</taxon>
        <taxon>Paracoccaceae</taxon>
        <taxon>Aliiroseovarius</taxon>
    </lineage>
</organism>
<feature type="domain" description="Cytochrome c" evidence="5">
    <location>
        <begin position="42"/>
        <end position="128"/>
    </location>
</feature>
<dbReference type="EMBL" id="CP080776">
    <property type="protein sequence ID" value="UWP95446.1"/>
    <property type="molecule type" value="Genomic_DNA"/>
</dbReference>
<dbReference type="Proteomes" id="UP001057991">
    <property type="component" value="Chromosome"/>
</dbReference>
<evidence type="ECO:0000259" key="5">
    <source>
        <dbReference type="PROSITE" id="PS51007"/>
    </source>
</evidence>
<keyword evidence="1 4" id="KW-0349">Heme</keyword>
<sequence length="134" mass="14179">MVALAFGVVLMKGRTQEGPVAEADIEDGAPMVAVKLLAQLSGESVMGKRAFDAVCVDCHGANAAGQQGVAPPLVHRTYEPGHHADMAFVLAAQRGVKAHHWPFGDMPPVKGLTRADVVNIIAYARELQQENGIN</sequence>
<evidence type="ECO:0000313" key="7">
    <source>
        <dbReference type="Proteomes" id="UP001057991"/>
    </source>
</evidence>
<evidence type="ECO:0000256" key="4">
    <source>
        <dbReference type="PROSITE-ProRule" id="PRU00433"/>
    </source>
</evidence>
<gene>
    <name evidence="6" type="ORF">K3X48_00030</name>
</gene>
<evidence type="ECO:0000256" key="1">
    <source>
        <dbReference type="ARBA" id="ARBA00022617"/>
    </source>
</evidence>
<dbReference type="InterPro" id="IPR009056">
    <property type="entry name" value="Cyt_c-like_dom"/>
</dbReference>
<evidence type="ECO:0000313" key="6">
    <source>
        <dbReference type="EMBL" id="UWP95446.1"/>
    </source>
</evidence>
<dbReference type="SUPFAM" id="SSF46626">
    <property type="entry name" value="Cytochrome c"/>
    <property type="match status" value="1"/>
</dbReference>
<dbReference type="GO" id="GO:0009055">
    <property type="term" value="F:electron transfer activity"/>
    <property type="evidence" value="ECO:0007669"/>
    <property type="project" value="InterPro"/>
</dbReference>
<dbReference type="GO" id="GO:0046872">
    <property type="term" value="F:metal ion binding"/>
    <property type="evidence" value="ECO:0007669"/>
    <property type="project" value="UniProtKB-KW"/>
</dbReference>
<dbReference type="PROSITE" id="PS51007">
    <property type="entry name" value="CYTC"/>
    <property type="match status" value="1"/>
</dbReference>
<proteinExistence type="predicted"/>
<evidence type="ECO:0000256" key="2">
    <source>
        <dbReference type="ARBA" id="ARBA00022723"/>
    </source>
</evidence>
<dbReference type="InterPro" id="IPR036909">
    <property type="entry name" value="Cyt_c-like_dom_sf"/>
</dbReference>
<evidence type="ECO:0000256" key="3">
    <source>
        <dbReference type="ARBA" id="ARBA00023004"/>
    </source>
</evidence>
<keyword evidence="3 4" id="KW-0408">Iron</keyword>
<protein>
    <submittedName>
        <fullName evidence="6">Cytochrome c</fullName>
    </submittedName>
</protein>
<keyword evidence="2 4" id="KW-0479">Metal-binding</keyword>
<reference evidence="6" key="1">
    <citation type="submission" date="2021-08" db="EMBL/GenBank/DDBJ databases">
        <authorList>
            <person name="Nwanade C."/>
            <person name="Wang M."/>
            <person name="Masoudi A."/>
            <person name="Yu Z."/>
            <person name="Liu J."/>
        </authorList>
    </citation>
    <scope>NUCLEOTIDE SEQUENCE</scope>
    <source>
        <strain evidence="6">S056</strain>
    </source>
</reference>
<dbReference type="Pfam" id="PF00034">
    <property type="entry name" value="Cytochrom_C"/>
    <property type="match status" value="1"/>
</dbReference>
<dbReference type="GO" id="GO:0020037">
    <property type="term" value="F:heme binding"/>
    <property type="evidence" value="ECO:0007669"/>
    <property type="project" value="InterPro"/>
</dbReference>